<dbReference type="Pfam" id="PF25355">
    <property type="entry name" value="DUF7882"/>
    <property type="match status" value="1"/>
</dbReference>
<evidence type="ECO:0000313" key="3">
    <source>
        <dbReference type="Proteomes" id="UP000256541"/>
    </source>
</evidence>
<comment type="caution">
    <text evidence="2">The sequence shown here is derived from an EMBL/GenBank/DDBJ whole genome shotgun (WGS) entry which is preliminary data.</text>
</comment>
<dbReference type="Proteomes" id="UP000256541">
    <property type="component" value="Unassembled WGS sequence"/>
</dbReference>
<name>A0A3E0VS01_9MICO</name>
<evidence type="ECO:0000313" key="2">
    <source>
        <dbReference type="EMBL" id="RFA12218.1"/>
    </source>
</evidence>
<proteinExistence type="predicted"/>
<dbReference type="AlphaFoldDB" id="A0A3E0VS01"/>
<feature type="domain" description="DUF7882" evidence="1">
    <location>
        <begin position="1"/>
        <end position="96"/>
    </location>
</feature>
<protein>
    <recommendedName>
        <fullName evidence="1">DUF7882 domain-containing protein</fullName>
    </recommendedName>
</protein>
<dbReference type="OrthoDB" id="5123855at2"/>
<dbReference type="RefSeq" id="WP_116412991.1">
    <property type="nucleotide sequence ID" value="NZ_NBXB01000045.1"/>
</dbReference>
<organism evidence="2 3">
    <name type="scientific">Subtercola boreus</name>
    <dbReference type="NCBI Taxonomy" id="120213"/>
    <lineage>
        <taxon>Bacteria</taxon>
        <taxon>Bacillati</taxon>
        <taxon>Actinomycetota</taxon>
        <taxon>Actinomycetes</taxon>
        <taxon>Micrococcales</taxon>
        <taxon>Microbacteriaceae</taxon>
        <taxon>Subtercola</taxon>
    </lineage>
</organism>
<evidence type="ECO:0000259" key="1">
    <source>
        <dbReference type="Pfam" id="PF25355"/>
    </source>
</evidence>
<dbReference type="EMBL" id="NBXB01000045">
    <property type="protein sequence ID" value="RFA12218.1"/>
    <property type="molecule type" value="Genomic_DNA"/>
</dbReference>
<sequence length="102" mass="11152">MGSIMYGSPEATLEFDDRTLAHLRAAIVQKLGRGEPFTFHFANQTRNGSGHTVLWIHPAIALRFQFTGRTGPLNRAWVEALVATANNSSGLTLVDEPERTSG</sequence>
<reference evidence="2 3" key="1">
    <citation type="submission" date="2017-04" db="EMBL/GenBank/DDBJ databases">
        <title>Comparative genome analysis of Subtercola boreus.</title>
        <authorList>
            <person name="Cho Y.-J."/>
            <person name="Cho A."/>
            <person name="Kim O.-S."/>
            <person name="Lee J.-I."/>
        </authorList>
    </citation>
    <scope>NUCLEOTIDE SEQUENCE [LARGE SCALE GENOMIC DNA]</scope>
    <source>
        <strain evidence="2 3">P27479</strain>
    </source>
</reference>
<gene>
    <name evidence="2" type="ORF">B7R22_17480</name>
</gene>
<dbReference type="InterPro" id="IPR057204">
    <property type="entry name" value="DUF7882"/>
</dbReference>
<accession>A0A3E0VS01</accession>